<accession>A0A5B1LBH3</accession>
<dbReference type="PANTHER" id="PTHR37017:SF11">
    <property type="entry name" value="ESTERASE_LIPASE_THIOESTERASE DOMAIN-CONTAINING PROTEIN"/>
    <property type="match status" value="1"/>
</dbReference>
<keyword evidence="3" id="KW-1185">Reference proteome</keyword>
<dbReference type="AlphaFoldDB" id="A0A5B1LBH3"/>
<dbReference type="Pfam" id="PF12697">
    <property type="entry name" value="Abhydrolase_6"/>
    <property type="match status" value="1"/>
</dbReference>
<name>A0A5B1LBH3_9ACTN</name>
<reference evidence="2 3" key="2">
    <citation type="submission" date="2019-09" db="EMBL/GenBank/DDBJ databases">
        <authorList>
            <person name="Jin C."/>
        </authorList>
    </citation>
    <scope>NUCLEOTIDE SEQUENCE [LARGE SCALE GENOMIC DNA]</scope>
    <source>
        <strain evidence="2 3">BN130099</strain>
    </source>
</reference>
<organism evidence="2 3">
    <name type="scientific">Nocardioides humilatus</name>
    <dbReference type="NCBI Taxonomy" id="2607660"/>
    <lineage>
        <taxon>Bacteria</taxon>
        <taxon>Bacillati</taxon>
        <taxon>Actinomycetota</taxon>
        <taxon>Actinomycetes</taxon>
        <taxon>Propionibacteriales</taxon>
        <taxon>Nocardioidaceae</taxon>
        <taxon>Nocardioides</taxon>
    </lineage>
</organism>
<evidence type="ECO:0000259" key="1">
    <source>
        <dbReference type="Pfam" id="PF12697"/>
    </source>
</evidence>
<proteinExistence type="predicted"/>
<dbReference type="SUPFAM" id="SSF53474">
    <property type="entry name" value="alpha/beta-Hydrolases"/>
    <property type="match status" value="1"/>
</dbReference>
<dbReference type="GO" id="GO:0016787">
    <property type="term" value="F:hydrolase activity"/>
    <property type="evidence" value="ECO:0007669"/>
    <property type="project" value="UniProtKB-KW"/>
</dbReference>
<sequence length="229" mass="24732">MTTFVLIHGAWHGAWCWERLVPELAARGHRSVTMDLPNDDASATFTTYADVVLEAMDDAGVGADAVVVGHSLGAMVLPLVAARREVARLVPLCGVVPNLDGQPWEDAPPMGQDDYGYVTDDDGAVRFDSLEAATAIFYADCDPADAAWAFAHLRPMRNASLWDRPYPLESWPDAPISAIACVDDLAIYADYQRATLRSRFGVTPVEMPGHHSPFLADPGRLADALGLLA</sequence>
<dbReference type="InterPro" id="IPR052897">
    <property type="entry name" value="Sec-Metab_Biosynth_Hydrolase"/>
</dbReference>
<dbReference type="Proteomes" id="UP000325003">
    <property type="component" value="Unassembled WGS sequence"/>
</dbReference>
<evidence type="ECO:0000313" key="2">
    <source>
        <dbReference type="EMBL" id="KAA1417786.1"/>
    </source>
</evidence>
<comment type="caution">
    <text evidence="2">The sequence shown here is derived from an EMBL/GenBank/DDBJ whole genome shotgun (WGS) entry which is preliminary data.</text>
</comment>
<dbReference type="InterPro" id="IPR000073">
    <property type="entry name" value="AB_hydrolase_1"/>
</dbReference>
<keyword evidence="2" id="KW-0378">Hydrolase</keyword>
<reference evidence="2 3" key="1">
    <citation type="submission" date="2019-09" db="EMBL/GenBank/DDBJ databases">
        <title>Nocardioides panacisoli sp. nov., isolated from the soil of a ginseng field.</title>
        <authorList>
            <person name="Cho C."/>
        </authorList>
    </citation>
    <scope>NUCLEOTIDE SEQUENCE [LARGE SCALE GENOMIC DNA]</scope>
    <source>
        <strain evidence="2 3">BN130099</strain>
    </source>
</reference>
<dbReference type="Gene3D" id="3.40.50.1820">
    <property type="entry name" value="alpha/beta hydrolase"/>
    <property type="match status" value="1"/>
</dbReference>
<feature type="domain" description="AB hydrolase-1" evidence="1">
    <location>
        <begin position="4"/>
        <end position="224"/>
    </location>
</feature>
<dbReference type="RefSeq" id="WP_149729355.1">
    <property type="nucleotide sequence ID" value="NZ_VUJV01000005.1"/>
</dbReference>
<dbReference type="EMBL" id="VUJV01000005">
    <property type="protein sequence ID" value="KAA1417786.1"/>
    <property type="molecule type" value="Genomic_DNA"/>
</dbReference>
<dbReference type="PANTHER" id="PTHR37017">
    <property type="entry name" value="AB HYDROLASE-1 DOMAIN-CONTAINING PROTEIN-RELATED"/>
    <property type="match status" value="1"/>
</dbReference>
<gene>
    <name evidence="2" type="ORF">F0U44_15985</name>
</gene>
<protein>
    <submittedName>
        <fullName evidence="2">Alpha/beta hydrolase</fullName>
    </submittedName>
</protein>
<evidence type="ECO:0000313" key="3">
    <source>
        <dbReference type="Proteomes" id="UP000325003"/>
    </source>
</evidence>
<dbReference type="InterPro" id="IPR029058">
    <property type="entry name" value="AB_hydrolase_fold"/>
</dbReference>